<protein>
    <submittedName>
        <fullName evidence="1">Uncharacterized protein</fullName>
    </submittedName>
</protein>
<keyword evidence="2" id="KW-1185">Reference proteome</keyword>
<accession>A0A271J0R0</accession>
<reference evidence="1 2" key="1">
    <citation type="submission" date="2016-11" db="EMBL/GenBank/DDBJ databases">
        <title>Study of marine rhodopsin-containing bacteria.</title>
        <authorList>
            <person name="Yoshizawa S."/>
            <person name="Kumagai Y."/>
            <person name="Kogure K."/>
        </authorList>
    </citation>
    <scope>NUCLEOTIDE SEQUENCE [LARGE SCALE GENOMIC DNA]</scope>
    <source>
        <strain evidence="1 2">SAORIC-28</strain>
    </source>
</reference>
<name>A0A271J0R0_9BACT</name>
<proteinExistence type="predicted"/>
<organism evidence="1 2">
    <name type="scientific">Rubrivirga marina</name>
    <dbReference type="NCBI Taxonomy" id="1196024"/>
    <lineage>
        <taxon>Bacteria</taxon>
        <taxon>Pseudomonadati</taxon>
        <taxon>Rhodothermota</taxon>
        <taxon>Rhodothermia</taxon>
        <taxon>Rhodothermales</taxon>
        <taxon>Rubricoccaceae</taxon>
        <taxon>Rubrivirga</taxon>
    </lineage>
</organism>
<dbReference type="Proteomes" id="UP000216339">
    <property type="component" value="Unassembled WGS sequence"/>
</dbReference>
<dbReference type="EMBL" id="MQWD01000001">
    <property type="protein sequence ID" value="PAP76950.1"/>
    <property type="molecule type" value="Genomic_DNA"/>
</dbReference>
<dbReference type="AlphaFoldDB" id="A0A271J0R0"/>
<evidence type="ECO:0000313" key="1">
    <source>
        <dbReference type="EMBL" id="PAP76950.1"/>
    </source>
</evidence>
<comment type="caution">
    <text evidence="1">The sequence shown here is derived from an EMBL/GenBank/DDBJ whole genome shotgun (WGS) entry which is preliminary data.</text>
</comment>
<sequence>MVELDGVVFVMFDSGSVAVHEEWSRNKGTEVTGWETTTATGLDGDDHEVVRVSVGVQIKTFLFDEVVAGLLYGECPRGHAVYRTVSDEGYPHDLGYHKCERVRADGTPEWGRLNPYPF</sequence>
<gene>
    <name evidence="1" type="ORF">BSZ37_11160</name>
</gene>
<evidence type="ECO:0000313" key="2">
    <source>
        <dbReference type="Proteomes" id="UP000216339"/>
    </source>
</evidence>